<reference evidence="17" key="1">
    <citation type="submission" date="2025-08" db="UniProtKB">
        <authorList>
            <consortium name="Ensembl"/>
        </authorList>
    </citation>
    <scope>IDENTIFICATION</scope>
</reference>
<evidence type="ECO:0000313" key="17">
    <source>
        <dbReference type="Ensembl" id="ENSVKKP00000002808.1"/>
    </source>
</evidence>
<comment type="cofactor">
    <cofactor evidence="1">
        <name>L-ascorbate</name>
        <dbReference type="ChEBI" id="CHEBI:38290"/>
    </cofactor>
</comment>
<dbReference type="SUPFAM" id="SSF48452">
    <property type="entry name" value="TPR-like"/>
    <property type="match status" value="1"/>
</dbReference>
<dbReference type="InterPro" id="IPR039575">
    <property type="entry name" value="P3H"/>
</dbReference>
<accession>A0A8D2KRX8</accession>
<dbReference type="Gene3D" id="2.60.120.620">
    <property type="entry name" value="q2cbj1_9rhob like domain"/>
    <property type="match status" value="1"/>
</dbReference>
<dbReference type="InterPro" id="IPR056585">
    <property type="entry name" value="Leprecan_dom"/>
</dbReference>
<evidence type="ECO:0000256" key="14">
    <source>
        <dbReference type="ARBA" id="ARBA00023180"/>
    </source>
</evidence>
<evidence type="ECO:0000256" key="5">
    <source>
        <dbReference type="ARBA" id="ARBA00022723"/>
    </source>
</evidence>
<dbReference type="InterPro" id="IPR011990">
    <property type="entry name" value="TPR-like_helical_dom_sf"/>
</dbReference>
<dbReference type="FunFam" id="2.60.120.620:FF:000003">
    <property type="entry name" value="Prolyl 3-hydroxylase 2"/>
    <property type="match status" value="1"/>
</dbReference>
<evidence type="ECO:0000313" key="18">
    <source>
        <dbReference type="Proteomes" id="UP000694545"/>
    </source>
</evidence>
<feature type="domain" description="Fe2OG dioxygenase" evidence="16">
    <location>
        <begin position="556"/>
        <end position="670"/>
    </location>
</feature>
<feature type="region of interest" description="Disordered" evidence="15">
    <location>
        <begin position="199"/>
        <end position="219"/>
    </location>
</feature>
<evidence type="ECO:0000256" key="6">
    <source>
        <dbReference type="ARBA" id="ARBA00022729"/>
    </source>
</evidence>
<dbReference type="AlphaFoldDB" id="A0A8D2KRX8"/>
<evidence type="ECO:0000256" key="12">
    <source>
        <dbReference type="ARBA" id="ARBA00023002"/>
    </source>
</evidence>
<dbReference type="PROSITE" id="PS51471">
    <property type="entry name" value="FE2OG_OXY"/>
    <property type="match status" value="1"/>
</dbReference>
<keyword evidence="9" id="KW-0256">Endoplasmic reticulum</keyword>
<keyword evidence="14" id="KW-0325">Glycoprotein</keyword>
<dbReference type="InterPro" id="IPR044862">
    <property type="entry name" value="Pro_4_hyd_alph_FE2OG_OXY"/>
</dbReference>
<evidence type="ECO:0000259" key="16">
    <source>
        <dbReference type="PROSITE" id="PS51471"/>
    </source>
</evidence>
<keyword evidence="10" id="KW-0847">Vitamin C</keyword>
<evidence type="ECO:0000256" key="13">
    <source>
        <dbReference type="ARBA" id="ARBA00023004"/>
    </source>
</evidence>
<evidence type="ECO:0000256" key="8">
    <source>
        <dbReference type="ARBA" id="ARBA00022803"/>
    </source>
</evidence>
<dbReference type="EC" id="1.14.11.7" evidence="4"/>
<dbReference type="GO" id="GO:0019797">
    <property type="term" value="F:procollagen-proline 3-dioxygenase activity"/>
    <property type="evidence" value="ECO:0007669"/>
    <property type="project" value="UniProtKB-EC"/>
</dbReference>
<dbReference type="GO" id="GO:0032963">
    <property type="term" value="P:collagen metabolic process"/>
    <property type="evidence" value="ECO:0007669"/>
    <property type="project" value="InterPro"/>
</dbReference>
<dbReference type="InterPro" id="IPR005123">
    <property type="entry name" value="Oxoglu/Fe-dep_dioxygenase_dom"/>
</dbReference>
<evidence type="ECO:0000256" key="2">
    <source>
        <dbReference type="ARBA" id="ARBA00001962"/>
    </source>
</evidence>
<dbReference type="SMART" id="SM00702">
    <property type="entry name" value="P4Hc"/>
    <property type="match status" value="1"/>
</dbReference>
<evidence type="ECO:0000256" key="3">
    <source>
        <dbReference type="ARBA" id="ARBA00006487"/>
    </source>
</evidence>
<keyword evidence="7" id="KW-0677">Repeat</keyword>
<organism evidence="17 18">
    <name type="scientific">Varanus komodoensis</name>
    <name type="common">Komodo dragon</name>
    <dbReference type="NCBI Taxonomy" id="61221"/>
    <lineage>
        <taxon>Eukaryota</taxon>
        <taxon>Metazoa</taxon>
        <taxon>Chordata</taxon>
        <taxon>Craniata</taxon>
        <taxon>Vertebrata</taxon>
        <taxon>Euteleostomi</taxon>
        <taxon>Lepidosauria</taxon>
        <taxon>Squamata</taxon>
        <taxon>Bifurcata</taxon>
        <taxon>Unidentata</taxon>
        <taxon>Episquamata</taxon>
        <taxon>Toxicofera</taxon>
        <taxon>Anguimorpha</taxon>
        <taxon>Paleoanguimorpha</taxon>
        <taxon>Varanoidea</taxon>
        <taxon>Varanidae</taxon>
        <taxon>Varanus</taxon>
    </lineage>
</organism>
<evidence type="ECO:0000256" key="9">
    <source>
        <dbReference type="ARBA" id="ARBA00022824"/>
    </source>
</evidence>
<keyword evidence="13" id="KW-0408">Iron</keyword>
<keyword evidence="18" id="KW-1185">Reference proteome</keyword>
<comment type="cofactor">
    <cofactor evidence="2">
        <name>Fe cation</name>
        <dbReference type="ChEBI" id="CHEBI:24875"/>
    </cofactor>
</comment>
<comment type="similarity">
    <text evidence="3">Belongs to the leprecan family.</text>
</comment>
<evidence type="ECO:0000256" key="11">
    <source>
        <dbReference type="ARBA" id="ARBA00022964"/>
    </source>
</evidence>
<sequence length="707" mass="78699">MARWHSCPFLKAGVSPFFLSQLPPLASAPHSLEKGPREIFHGDSQPPFPGPPLAAPALALGGGRWGGGPSEPRNALPSTLARRLPCRLPGTRWTILFPCTFWWPSSPASCTGALADPCDPPCRLLVVAQREQSSSCQCWRPRLGGHRCARDLRGGFPRWKVALGPIQHSSSCVCEEGLRPGRPGLNALRARVPRALAGPGGSPWRALGTPGQPPVSDPPSALQEDYLAGVRLYDQEAFHQAIDLLERALREYGVADLECRVLCEAPQRFAEYEYLDYKASLFEAVAEHYLQVLVCQHECVRELATRPGRLSPIDNFLPLHYDFLQFAYYRVGDYAKALECARSYLLFHPDDADVLDNESHYESLLGGSVDLRSIRPREEAVMFVQRHKLEAHLLQTGAAGLGFLYTEPVRTSVCADAAREPEPRRTGHRFPQCHPPRGLSRGPLLFGDVQFVYNSEQLNGSQRVLLDNVISEEECRELQHVASGIVLAGDGYRGKTSPHTPNERFEGATVLKALKFGYEGRVPLKGARLFYDVSEKARRIVASYFRLNSTLYFSYTHLVCRTALSGHQERRNDLSHPIHADNCLLDPEANECWKQPPAYTFRDYSALLYMNSDFEGGEFIFTEMDAKTVTASVKPKCGRMISFSSGGENPHGVKAVTKGQRCAVALWFTLNPLYRELERIQADEVIAALDEERLGPRELGINPKDEL</sequence>
<name>A0A8D2KRX8_VARKO</name>
<evidence type="ECO:0000256" key="10">
    <source>
        <dbReference type="ARBA" id="ARBA00022896"/>
    </source>
</evidence>
<dbReference type="Ensembl" id="ENSVKKT00000002884.1">
    <property type="protein sequence ID" value="ENSVKKP00000002808.1"/>
    <property type="gene ID" value="ENSVKKG00000002206.1"/>
</dbReference>
<dbReference type="InterPro" id="IPR006620">
    <property type="entry name" value="Pro_4_hyd_alph"/>
</dbReference>
<proteinExistence type="inferred from homology"/>
<reference evidence="17" key="2">
    <citation type="submission" date="2025-09" db="UniProtKB">
        <authorList>
            <consortium name="Ensembl"/>
        </authorList>
    </citation>
    <scope>IDENTIFICATION</scope>
</reference>
<dbReference type="PANTHER" id="PTHR14049">
    <property type="entry name" value="LEPRECAN 1"/>
    <property type="match status" value="1"/>
</dbReference>
<dbReference type="Pfam" id="PF23557">
    <property type="entry name" value="TPR_leprecan"/>
    <property type="match status" value="1"/>
</dbReference>
<keyword evidence="6" id="KW-0732">Signal</keyword>
<evidence type="ECO:0000256" key="4">
    <source>
        <dbReference type="ARBA" id="ARBA00012262"/>
    </source>
</evidence>
<dbReference type="Gene3D" id="1.25.40.10">
    <property type="entry name" value="Tetratricopeptide repeat domain"/>
    <property type="match status" value="1"/>
</dbReference>
<evidence type="ECO:0000256" key="7">
    <source>
        <dbReference type="ARBA" id="ARBA00022737"/>
    </source>
</evidence>
<dbReference type="Pfam" id="PF13640">
    <property type="entry name" value="2OG-FeII_Oxy_3"/>
    <property type="match status" value="1"/>
</dbReference>
<evidence type="ECO:0000256" key="15">
    <source>
        <dbReference type="SAM" id="MobiDB-lite"/>
    </source>
</evidence>
<keyword evidence="8" id="KW-0802">TPR repeat</keyword>
<dbReference type="PANTHER" id="PTHR14049:SF1">
    <property type="entry name" value="PROLYL 3-HYDROXYLASE 2"/>
    <property type="match status" value="1"/>
</dbReference>
<dbReference type="Proteomes" id="UP000694545">
    <property type="component" value="Unplaced"/>
</dbReference>
<dbReference type="GO" id="GO:0031418">
    <property type="term" value="F:L-ascorbic acid binding"/>
    <property type="evidence" value="ECO:0007669"/>
    <property type="project" value="UniProtKB-KW"/>
</dbReference>
<dbReference type="GO" id="GO:0005506">
    <property type="term" value="F:iron ion binding"/>
    <property type="evidence" value="ECO:0007669"/>
    <property type="project" value="InterPro"/>
</dbReference>
<protein>
    <recommendedName>
        <fullName evidence="4">procollagen-proline 3-dioxygenase</fullName>
        <ecNumber evidence="4">1.14.11.7</ecNumber>
    </recommendedName>
</protein>
<keyword evidence="12" id="KW-0560">Oxidoreductase</keyword>
<evidence type="ECO:0000256" key="1">
    <source>
        <dbReference type="ARBA" id="ARBA00001961"/>
    </source>
</evidence>
<dbReference type="GO" id="GO:0005783">
    <property type="term" value="C:endoplasmic reticulum"/>
    <property type="evidence" value="ECO:0007669"/>
    <property type="project" value="TreeGrafter"/>
</dbReference>
<dbReference type="OMA" id="PDDADMW"/>
<keyword evidence="5" id="KW-0479">Metal-binding</keyword>
<keyword evidence="11" id="KW-0223">Dioxygenase</keyword>